<keyword evidence="7 17" id="KW-0547">Nucleotide-binding</keyword>
<keyword evidence="3" id="KW-1003">Cell membrane</keyword>
<keyword evidence="11" id="KW-0443">Lipid metabolism</keyword>
<evidence type="ECO:0000256" key="10">
    <source>
        <dbReference type="ARBA" id="ARBA00022989"/>
    </source>
</evidence>
<dbReference type="Gene3D" id="1.10.287.3610">
    <property type="match status" value="1"/>
</dbReference>
<feature type="binding site" evidence="17">
    <location>
        <begin position="97"/>
        <end position="98"/>
    </location>
    <ligand>
        <name>ATP</name>
        <dbReference type="ChEBI" id="CHEBI:30616"/>
    </ligand>
</feature>
<dbReference type="PANTHER" id="PTHR34299">
    <property type="entry name" value="DIACYLGLYCEROL KINASE"/>
    <property type="match status" value="1"/>
</dbReference>
<dbReference type="GO" id="GO:0046872">
    <property type="term" value="F:metal ion binding"/>
    <property type="evidence" value="ECO:0007669"/>
    <property type="project" value="UniProtKB-KW"/>
</dbReference>
<keyword evidence="4" id="KW-0444">Lipid biosynthesis</keyword>
<evidence type="ECO:0000256" key="18">
    <source>
        <dbReference type="PIRSR" id="PIRSR600829-4"/>
    </source>
</evidence>
<evidence type="ECO:0000256" key="11">
    <source>
        <dbReference type="ARBA" id="ARBA00023098"/>
    </source>
</evidence>
<dbReference type="PANTHER" id="PTHR34299:SF1">
    <property type="entry name" value="DIACYLGLYCEROL KINASE"/>
    <property type="match status" value="1"/>
</dbReference>
<comment type="subcellular location">
    <subcellularLocation>
        <location evidence="1">Cell membrane</location>
        <topology evidence="1">Multi-pass membrane protein</topology>
    </subcellularLocation>
</comment>
<reference evidence="20" key="1">
    <citation type="submission" date="2020-04" db="EMBL/GenBank/DDBJ databases">
        <authorList>
            <person name="Zhang T."/>
        </authorList>
    </citation>
    <scope>NUCLEOTIDE SEQUENCE</scope>
    <source>
        <strain evidence="20">HKST-UBA80</strain>
    </source>
</reference>
<keyword evidence="8 20" id="KW-0418">Kinase</keyword>
<keyword evidence="9 17" id="KW-0067">ATP-binding</keyword>
<name>A0A955E0U3_UNCKA</name>
<feature type="binding site" evidence="17">
    <location>
        <position position="19"/>
    </location>
    <ligand>
        <name>ATP</name>
        <dbReference type="ChEBI" id="CHEBI:30616"/>
    </ligand>
</feature>
<dbReference type="InterPro" id="IPR036945">
    <property type="entry name" value="DAGK_sf"/>
</dbReference>
<keyword evidence="12 19" id="KW-0472">Membrane</keyword>
<keyword evidence="18" id="KW-0479">Metal-binding</keyword>
<feature type="transmembrane region" description="Helical" evidence="19">
    <location>
        <begin position="99"/>
        <end position="119"/>
    </location>
</feature>
<keyword evidence="6 19" id="KW-0812">Transmembrane</keyword>
<evidence type="ECO:0000256" key="2">
    <source>
        <dbReference type="ARBA" id="ARBA00005967"/>
    </source>
</evidence>
<evidence type="ECO:0000256" key="6">
    <source>
        <dbReference type="ARBA" id="ARBA00022692"/>
    </source>
</evidence>
<feature type="binding site" evidence="18">
    <location>
        <position position="79"/>
    </location>
    <ligand>
        <name>a divalent metal cation</name>
        <dbReference type="ChEBI" id="CHEBI:60240"/>
    </ligand>
</feature>
<dbReference type="EMBL" id="JAGQNY010000006">
    <property type="protein sequence ID" value="MCA9302113.1"/>
    <property type="molecule type" value="Genomic_DNA"/>
</dbReference>
<keyword evidence="13" id="KW-0594">Phospholipid biosynthesis</keyword>
<protein>
    <submittedName>
        <fullName evidence="20">Diacylglycerol kinase family protein</fullName>
    </submittedName>
</protein>
<evidence type="ECO:0000256" key="19">
    <source>
        <dbReference type="SAM" id="Phobius"/>
    </source>
</evidence>
<evidence type="ECO:0000256" key="13">
    <source>
        <dbReference type="ARBA" id="ARBA00023209"/>
    </source>
</evidence>
<dbReference type="GO" id="GO:0008654">
    <property type="term" value="P:phospholipid biosynthetic process"/>
    <property type="evidence" value="ECO:0007669"/>
    <property type="project" value="UniProtKB-KW"/>
</dbReference>
<organism evidence="20 21">
    <name type="scientific">candidate division WWE3 bacterium</name>
    <dbReference type="NCBI Taxonomy" id="2053526"/>
    <lineage>
        <taxon>Bacteria</taxon>
        <taxon>Katanobacteria</taxon>
    </lineage>
</organism>
<dbReference type="AlphaFoldDB" id="A0A955E0U3"/>
<feature type="binding site" evidence="17">
    <location>
        <position position="79"/>
    </location>
    <ligand>
        <name>ATP</name>
        <dbReference type="ChEBI" id="CHEBI:30616"/>
    </ligand>
</feature>
<dbReference type="GO" id="GO:0005524">
    <property type="term" value="F:ATP binding"/>
    <property type="evidence" value="ECO:0007669"/>
    <property type="project" value="UniProtKB-KW"/>
</dbReference>
<evidence type="ECO:0000256" key="14">
    <source>
        <dbReference type="ARBA" id="ARBA00023264"/>
    </source>
</evidence>
<feature type="binding site" evidence="18">
    <location>
        <position position="31"/>
    </location>
    <ligand>
        <name>a divalent metal cation</name>
        <dbReference type="ChEBI" id="CHEBI:60240"/>
    </ligand>
</feature>
<evidence type="ECO:0000256" key="16">
    <source>
        <dbReference type="PIRSR" id="PIRSR600829-2"/>
    </source>
</evidence>
<evidence type="ECO:0000256" key="5">
    <source>
        <dbReference type="ARBA" id="ARBA00022679"/>
    </source>
</evidence>
<feature type="transmembrane region" description="Helical" evidence="19">
    <location>
        <begin position="59"/>
        <end position="78"/>
    </location>
</feature>
<evidence type="ECO:0000256" key="3">
    <source>
        <dbReference type="ARBA" id="ARBA00022475"/>
    </source>
</evidence>
<evidence type="ECO:0000256" key="15">
    <source>
        <dbReference type="PIRSR" id="PIRSR600829-1"/>
    </source>
</evidence>
<evidence type="ECO:0000313" key="20">
    <source>
        <dbReference type="EMBL" id="MCA9302113.1"/>
    </source>
</evidence>
<keyword evidence="14" id="KW-1208">Phospholipid metabolism</keyword>
<feature type="active site" description="Proton acceptor" evidence="15">
    <location>
        <position position="72"/>
    </location>
</feature>
<evidence type="ECO:0000256" key="4">
    <source>
        <dbReference type="ARBA" id="ARBA00022516"/>
    </source>
</evidence>
<keyword evidence="18" id="KW-0460">Magnesium</keyword>
<dbReference type="Proteomes" id="UP000714817">
    <property type="component" value="Unassembled WGS sequence"/>
</dbReference>
<proteinExistence type="inferred from homology"/>
<accession>A0A955E0U3</accession>
<comment type="similarity">
    <text evidence="2">Belongs to the bacterial diacylglycerol kinase family.</text>
</comment>
<evidence type="ECO:0000256" key="7">
    <source>
        <dbReference type="ARBA" id="ARBA00022741"/>
    </source>
</evidence>
<keyword evidence="10 19" id="KW-1133">Transmembrane helix</keyword>
<sequence length="129" mass="14400">MKQTLKAHNPIKHAKSFKYAFNGIFHALLNEANFRVQIVITAIAVLLGIYYRISVEEWSILTLATGLLLSAEMFNTVLENIIDRLITDYDENAKIIKDLAAGFVLIMAVTCAILLGLIFGSRILVTVFN</sequence>
<keyword evidence="5" id="KW-0808">Transferase</keyword>
<gene>
    <name evidence="20" type="ORF">KDA10_01945</name>
</gene>
<feature type="transmembrane region" description="Helical" evidence="19">
    <location>
        <begin position="34"/>
        <end position="53"/>
    </location>
</feature>
<evidence type="ECO:0000256" key="1">
    <source>
        <dbReference type="ARBA" id="ARBA00004651"/>
    </source>
</evidence>
<evidence type="ECO:0000313" key="21">
    <source>
        <dbReference type="Proteomes" id="UP000714817"/>
    </source>
</evidence>
<evidence type="ECO:0000256" key="9">
    <source>
        <dbReference type="ARBA" id="ARBA00022840"/>
    </source>
</evidence>
<evidence type="ECO:0000256" key="8">
    <source>
        <dbReference type="ARBA" id="ARBA00022777"/>
    </source>
</evidence>
<feature type="binding site" evidence="16">
    <location>
        <position position="72"/>
    </location>
    <ligand>
        <name>substrate</name>
    </ligand>
</feature>
<feature type="binding site" evidence="17">
    <location>
        <position position="31"/>
    </location>
    <ligand>
        <name>ATP</name>
        <dbReference type="ChEBI" id="CHEBI:30616"/>
    </ligand>
</feature>
<dbReference type="InterPro" id="IPR033717">
    <property type="entry name" value="UDPK"/>
</dbReference>
<dbReference type="GO" id="GO:0005886">
    <property type="term" value="C:plasma membrane"/>
    <property type="evidence" value="ECO:0007669"/>
    <property type="project" value="UniProtKB-SubCell"/>
</dbReference>
<evidence type="ECO:0000256" key="12">
    <source>
        <dbReference type="ARBA" id="ARBA00023136"/>
    </source>
</evidence>
<reference evidence="20" key="2">
    <citation type="journal article" date="2021" name="Microbiome">
        <title>Successional dynamics and alternative stable states in a saline activated sludge microbial community over 9 years.</title>
        <authorList>
            <person name="Wang Y."/>
            <person name="Ye J."/>
            <person name="Ju F."/>
            <person name="Liu L."/>
            <person name="Boyd J.A."/>
            <person name="Deng Y."/>
            <person name="Parks D.H."/>
            <person name="Jiang X."/>
            <person name="Yin X."/>
            <person name="Woodcroft B.J."/>
            <person name="Tyson G.W."/>
            <person name="Hugenholtz P."/>
            <person name="Polz M.F."/>
            <person name="Zhang T."/>
        </authorList>
    </citation>
    <scope>NUCLEOTIDE SEQUENCE</scope>
    <source>
        <strain evidence="20">HKST-UBA80</strain>
    </source>
</reference>
<dbReference type="Pfam" id="PF01219">
    <property type="entry name" value="DAGK_prokar"/>
    <property type="match status" value="1"/>
</dbReference>
<evidence type="ECO:0000256" key="17">
    <source>
        <dbReference type="PIRSR" id="PIRSR600829-3"/>
    </source>
</evidence>
<comment type="caution">
    <text evidence="20">The sequence shown here is derived from an EMBL/GenBank/DDBJ whole genome shotgun (WGS) entry which is preliminary data.</text>
</comment>
<comment type="cofactor">
    <cofactor evidence="18">
        <name>Mg(2+)</name>
        <dbReference type="ChEBI" id="CHEBI:18420"/>
    </cofactor>
    <text evidence="18">Mn(2+), Zn(2+), Cd(2+) and Co(2+) support activity to lesser extents.</text>
</comment>
<dbReference type="CDD" id="cd14265">
    <property type="entry name" value="UDPK_IM_like"/>
    <property type="match status" value="1"/>
</dbReference>
<dbReference type="GO" id="GO:0016301">
    <property type="term" value="F:kinase activity"/>
    <property type="evidence" value="ECO:0007669"/>
    <property type="project" value="UniProtKB-KW"/>
</dbReference>
<dbReference type="InterPro" id="IPR000829">
    <property type="entry name" value="DAGK"/>
</dbReference>